<evidence type="ECO:0000259" key="5">
    <source>
        <dbReference type="PROSITE" id="PS50016"/>
    </source>
</evidence>
<dbReference type="PROSITE" id="PS01359">
    <property type="entry name" value="ZF_PHD_1"/>
    <property type="match status" value="1"/>
</dbReference>
<dbReference type="SMART" id="SM00249">
    <property type="entry name" value="PHD"/>
    <property type="match status" value="1"/>
</dbReference>
<evidence type="ECO:0000313" key="7">
    <source>
        <dbReference type="Proteomes" id="UP000054549"/>
    </source>
</evidence>
<evidence type="ECO:0000256" key="1">
    <source>
        <dbReference type="ARBA" id="ARBA00022723"/>
    </source>
</evidence>
<dbReference type="HOGENOM" id="CLU_1261211_0_0_1"/>
<dbReference type="STRING" id="946122.A0A0C2SZB3"/>
<keyword evidence="1" id="KW-0479">Metal-binding</keyword>
<dbReference type="OrthoDB" id="10033786at2759"/>
<dbReference type="InterPro" id="IPR019787">
    <property type="entry name" value="Znf_PHD-finger"/>
</dbReference>
<sequence length="219" mass="24400">MATPQCFRCGESDGMNAHKFLLTCSSCRKSWHHRCHVPPVSDNELIARIKTTDPANGLSAWRCRRCTPAESIEILDLDSPPFESVPIASNHPVIDLTTLCDNADKEAAMVDLTTLSDSSSDEQPQLLGLSIDDSSMTEPVVTKEPDQVRHAENNAPLIEWNTCRVHQSIPEIAPLGWMRRALHNRQQRGPCPRQSRATSSEKFYLNVSDLVVLIQNTSL</sequence>
<keyword evidence="3" id="KW-0862">Zinc</keyword>
<evidence type="ECO:0000313" key="6">
    <source>
        <dbReference type="EMBL" id="KIL68890.1"/>
    </source>
</evidence>
<keyword evidence="2 4" id="KW-0863">Zinc-finger</keyword>
<dbReference type="Pfam" id="PF00628">
    <property type="entry name" value="PHD"/>
    <property type="match status" value="1"/>
</dbReference>
<protein>
    <recommendedName>
        <fullName evidence="5">PHD-type domain-containing protein</fullName>
    </recommendedName>
</protein>
<dbReference type="InterPro" id="IPR019786">
    <property type="entry name" value="Zinc_finger_PHD-type_CS"/>
</dbReference>
<gene>
    <name evidence="6" type="ORF">M378DRAFT_836954</name>
</gene>
<accession>A0A0C2SZB3</accession>
<dbReference type="GO" id="GO:0008270">
    <property type="term" value="F:zinc ion binding"/>
    <property type="evidence" value="ECO:0007669"/>
    <property type="project" value="UniProtKB-KW"/>
</dbReference>
<dbReference type="InParanoid" id="A0A0C2SZB3"/>
<dbReference type="InterPro" id="IPR011011">
    <property type="entry name" value="Znf_FYVE_PHD"/>
</dbReference>
<dbReference type="InterPro" id="IPR013083">
    <property type="entry name" value="Znf_RING/FYVE/PHD"/>
</dbReference>
<evidence type="ECO:0000256" key="4">
    <source>
        <dbReference type="PROSITE-ProRule" id="PRU00146"/>
    </source>
</evidence>
<reference evidence="6 7" key="1">
    <citation type="submission" date="2014-04" db="EMBL/GenBank/DDBJ databases">
        <title>Evolutionary Origins and Diversification of the Mycorrhizal Mutualists.</title>
        <authorList>
            <consortium name="DOE Joint Genome Institute"/>
            <consortium name="Mycorrhizal Genomics Consortium"/>
            <person name="Kohler A."/>
            <person name="Kuo A."/>
            <person name="Nagy L.G."/>
            <person name="Floudas D."/>
            <person name="Copeland A."/>
            <person name="Barry K.W."/>
            <person name="Cichocki N."/>
            <person name="Veneault-Fourrey C."/>
            <person name="LaButti K."/>
            <person name="Lindquist E.A."/>
            <person name="Lipzen A."/>
            <person name="Lundell T."/>
            <person name="Morin E."/>
            <person name="Murat C."/>
            <person name="Riley R."/>
            <person name="Ohm R."/>
            <person name="Sun H."/>
            <person name="Tunlid A."/>
            <person name="Henrissat B."/>
            <person name="Grigoriev I.V."/>
            <person name="Hibbett D.S."/>
            <person name="Martin F."/>
        </authorList>
    </citation>
    <scope>NUCLEOTIDE SEQUENCE [LARGE SCALE GENOMIC DNA]</scope>
    <source>
        <strain evidence="6 7">Koide BX008</strain>
    </source>
</reference>
<organism evidence="6 7">
    <name type="scientific">Amanita muscaria (strain Koide BX008)</name>
    <dbReference type="NCBI Taxonomy" id="946122"/>
    <lineage>
        <taxon>Eukaryota</taxon>
        <taxon>Fungi</taxon>
        <taxon>Dikarya</taxon>
        <taxon>Basidiomycota</taxon>
        <taxon>Agaricomycotina</taxon>
        <taxon>Agaricomycetes</taxon>
        <taxon>Agaricomycetidae</taxon>
        <taxon>Agaricales</taxon>
        <taxon>Pluteineae</taxon>
        <taxon>Amanitaceae</taxon>
        <taxon>Amanita</taxon>
    </lineage>
</organism>
<evidence type="ECO:0000256" key="3">
    <source>
        <dbReference type="ARBA" id="ARBA00022833"/>
    </source>
</evidence>
<dbReference type="Gene3D" id="3.30.40.10">
    <property type="entry name" value="Zinc/RING finger domain, C3HC4 (zinc finger)"/>
    <property type="match status" value="1"/>
</dbReference>
<evidence type="ECO:0000256" key="2">
    <source>
        <dbReference type="ARBA" id="ARBA00022771"/>
    </source>
</evidence>
<dbReference type="Proteomes" id="UP000054549">
    <property type="component" value="Unassembled WGS sequence"/>
</dbReference>
<dbReference type="SUPFAM" id="SSF57903">
    <property type="entry name" value="FYVE/PHD zinc finger"/>
    <property type="match status" value="1"/>
</dbReference>
<dbReference type="EMBL" id="KN818227">
    <property type="protein sequence ID" value="KIL68890.1"/>
    <property type="molecule type" value="Genomic_DNA"/>
</dbReference>
<name>A0A0C2SZB3_AMAMK</name>
<feature type="domain" description="PHD-type" evidence="5">
    <location>
        <begin position="3"/>
        <end position="69"/>
    </location>
</feature>
<dbReference type="InterPro" id="IPR001965">
    <property type="entry name" value="Znf_PHD"/>
</dbReference>
<dbReference type="AlphaFoldDB" id="A0A0C2SZB3"/>
<dbReference type="PROSITE" id="PS50016">
    <property type="entry name" value="ZF_PHD_2"/>
    <property type="match status" value="1"/>
</dbReference>
<proteinExistence type="predicted"/>
<keyword evidence="7" id="KW-1185">Reference proteome</keyword>